<gene>
    <name evidence="2" type="ORF">IW261DRAFT_1612724</name>
</gene>
<accession>A0AA39NNE4</accession>
<evidence type="ECO:0000313" key="3">
    <source>
        <dbReference type="Proteomes" id="UP001175227"/>
    </source>
</evidence>
<dbReference type="AlphaFoldDB" id="A0AA39NNE4"/>
<organism evidence="2 3">
    <name type="scientific">Armillaria novae-zelandiae</name>
    <dbReference type="NCBI Taxonomy" id="153914"/>
    <lineage>
        <taxon>Eukaryota</taxon>
        <taxon>Fungi</taxon>
        <taxon>Dikarya</taxon>
        <taxon>Basidiomycota</taxon>
        <taxon>Agaricomycotina</taxon>
        <taxon>Agaricomycetes</taxon>
        <taxon>Agaricomycetidae</taxon>
        <taxon>Agaricales</taxon>
        <taxon>Marasmiineae</taxon>
        <taxon>Physalacriaceae</taxon>
        <taxon>Armillaria</taxon>
    </lineage>
</organism>
<dbReference type="EMBL" id="JAUEPR010000065">
    <property type="protein sequence ID" value="KAK0468865.1"/>
    <property type="molecule type" value="Genomic_DNA"/>
</dbReference>
<feature type="region of interest" description="Disordered" evidence="1">
    <location>
        <begin position="117"/>
        <end position="139"/>
    </location>
</feature>
<name>A0AA39NNE4_9AGAR</name>
<proteinExistence type="predicted"/>
<reference evidence="2" key="1">
    <citation type="submission" date="2023-06" db="EMBL/GenBank/DDBJ databases">
        <authorList>
            <consortium name="Lawrence Berkeley National Laboratory"/>
            <person name="Ahrendt S."/>
            <person name="Sahu N."/>
            <person name="Indic B."/>
            <person name="Wong-Bajracharya J."/>
            <person name="Merenyi Z."/>
            <person name="Ke H.-M."/>
            <person name="Monk M."/>
            <person name="Kocsube S."/>
            <person name="Drula E."/>
            <person name="Lipzen A."/>
            <person name="Balint B."/>
            <person name="Henrissat B."/>
            <person name="Andreopoulos B."/>
            <person name="Martin F.M."/>
            <person name="Harder C.B."/>
            <person name="Rigling D."/>
            <person name="Ford K.L."/>
            <person name="Foster G.D."/>
            <person name="Pangilinan J."/>
            <person name="Papanicolaou A."/>
            <person name="Barry K."/>
            <person name="LaButti K."/>
            <person name="Viragh M."/>
            <person name="Koriabine M."/>
            <person name="Yan M."/>
            <person name="Riley R."/>
            <person name="Champramary S."/>
            <person name="Plett K.L."/>
            <person name="Tsai I.J."/>
            <person name="Slot J."/>
            <person name="Sipos G."/>
            <person name="Plett J."/>
            <person name="Nagy L.G."/>
            <person name="Grigoriev I.V."/>
        </authorList>
    </citation>
    <scope>NUCLEOTIDE SEQUENCE</scope>
    <source>
        <strain evidence="2">ICMP 16352</strain>
    </source>
</reference>
<keyword evidence="3" id="KW-1185">Reference proteome</keyword>
<dbReference type="Proteomes" id="UP001175227">
    <property type="component" value="Unassembled WGS sequence"/>
</dbReference>
<evidence type="ECO:0000256" key="1">
    <source>
        <dbReference type="SAM" id="MobiDB-lite"/>
    </source>
</evidence>
<feature type="compositionally biased region" description="Basic and acidic residues" evidence="1">
    <location>
        <begin position="117"/>
        <end position="131"/>
    </location>
</feature>
<comment type="caution">
    <text evidence="2">The sequence shown here is derived from an EMBL/GenBank/DDBJ whole genome shotgun (WGS) entry which is preliminary data.</text>
</comment>
<sequence length="212" mass="23560">MSTASPFTISPPLSTLHDAFHMTFDTITPFRVAVDLEPVLRSNDSTFTAPALLQTLAEEVDVVLYPRAHSTSDSEDGSERSFSSTSTAVATPNPDEDIENIAPFPFTFFVPHLKADRDEDMKASDSRERNYPSKPPLNMIVVPEPQKREVRAPLAVLYEKPPRNGPRASIAVPQKNPHFPLSSLSRSIFSSPRRRAIFSAEEKSLVHSLIRC</sequence>
<feature type="region of interest" description="Disordered" evidence="1">
    <location>
        <begin position="69"/>
        <end position="96"/>
    </location>
</feature>
<evidence type="ECO:0000313" key="2">
    <source>
        <dbReference type="EMBL" id="KAK0468865.1"/>
    </source>
</evidence>
<feature type="compositionally biased region" description="Polar residues" evidence="1">
    <location>
        <begin position="80"/>
        <end position="90"/>
    </location>
</feature>
<protein>
    <submittedName>
        <fullName evidence="2">Uncharacterized protein</fullName>
    </submittedName>
</protein>